<reference evidence="1 2" key="1">
    <citation type="submission" date="2021-01" db="EMBL/GenBank/DDBJ databases">
        <title>Sequencing the genomes of 1000 actinobacteria strains.</title>
        <authorList>
            <person name="Klenk H.-P."/>
        </authorList>
    </citation>
    <scope>NUCLEOTIDE SEQUENCE [LARGE SCALE GENOMIC DNA]</scope>
    <source>
        <strain evidence="1 2">DSM 18662</strain>
    </source>
</reference>
<accession>A0ABS2RFR8</accession>
<name>A0ABS2RFR8_9ACTN</name>
<evidence type="ECO:0000313" key="1">
    <source>
        <dbReference type="EMBL" id="MBM7797588.1"/>
    </source>
</evidence>
<dbReference type="EMBL" id="JAFBCF010000001">
    <property type="protein sequence ID" value="MBM7797588.1"/>
    <property type="molecule type" value="Genomic_DNA"/>
</dbReference>
<dbReference type="RefSeq" id="WP_204916251.1">
    <property type="nucleotide sequence ID" value="NZ_BAAAQP010000011.1"/>
</dbReference>
<organism evidence="1 2">
    <name type="scientific">Microlunatus panaciterrae</name>
    <dbReference type="NCBI Taxonomy" id="400768"/>
    <lineage>
        <taxon>Bacteria</taxon>
        <taxon>Bacillati</taxon>
        <taxon>Actinomycetota</taxon>
        <taxon>Actinomycetes</taxon>
        <taxon>Propionibacteriales</taxon>
        <taxon>Propionibacteriaceae</taxon>
        <taxon>Microlunatus</taxon>
    </lineage>
</organism>
<dbReference type="Proteomes" id="UP000704762">
    <property type="component" value="Unassembled WGS sequence"/>
</dbReference>
<keyword evidence="2" id="KW-1185">Reference proteome</keyword>
<protein>
    <recommendedName>
        <fullName evidence="3">FCD domain-containing protein</fullName>
    </recommendedName>
</protein>
<sequence length="100" mass="11317">MADDEVAVLREALSAHRSMLMGALHSNEQLDIDRAFQIHAGISRILTHWDEFTAGQQREVVSTVEYLINTDDDENDLQSPNGFLDDLDKYHELQVSLGYA</sequence>
<evidence type="ECO:0000313" key="2">
    <source>
        <dbReference type="Proteomes" id="UP000704762"/>
    </source>
</evidence>
<proteinExistence type="predicted"/>
<gene>
    <name evidence="1" type="ORF">JOE57_000509</name>
</gene>
<evidence type="ECO:0008006" key="3">
    <source>
        <dbReference type="Google" id="ProtNLM"/>
    </source>
</evidence>
<comment type="caution">
    <text evidence="1">The sequence shown here is derived from an EMBL/GenBank/DDBJ whole genome shotgun (WGS) entry which is preliminary data.</text>
</comment>